<feature type="domain" description="JmjN" evidence="4">
    <location>
        <begin position="18"/>
        <end position="59"/>
    </location>
</feature>
<evidence type="ECO:0000313" key="7">
    <source>
        <dbReference type="WBParaSite" id="TCLT_0000685301-mRNA-1"/>
    </source>
</evidence>
<evidence type="ECO:0000256" key="2">
    <source>
        <dbReference type="ARBA" id="ARBA00023004"/>
    </source>
</evidence>
<dbReference type="WBParaSite" id="TCLT_0000685301-mRNA-1">
    <property type="protein sequence ID" value="TCLT_0000685301-mRNA-1"/>
    <property type="gene ID" value="TCLT_0000685301"/>
</dbReference>
<proteinExistence type="predicted"/>
<protein>
    <submittedName>
        <fullName evidence="7">ARID domain-containing protein</fullName>
    </submittedName>
</protein>
<dbReference type="Proteomes" id="UP000276776">
    <property type="component" value="Unassembled WGS sequence"/>
</dbReference>
<dbReference type="Gene3D" id="1.10.150.60">
    <property type="entry name" value="ARID DNA-binding domain"/>
    <property type="match status" value="1"/>
</dbReference>
<dbReference type="STRING" id="103827.A0A0N5D1W2"/>
<reference evidence="7" key="1">
    <citation type="submission" date="2017-02" db="UniProtKB">
        <authorList>
            <consortium name="WormBaseParasite"/>
        </authorList>
    </citation>
    <scope>IDENTIFICATION</scope>
</reference>
<dbReference type="InterPro" id="IPR036431">
    <property type="entry name" value="ARID_dom_sf"/>
</dbReference>
<dbReference type="OrthoDB" id="1678912at2759"/>
<evidence type="ECO:0000313" key="6">
    <source>
        <dbReference type="Proteomes" id="UP000276776"/>
    </source>
</evidence>
<keyword evidence="6" id="KW-1185">Reference proteome</keyword>
<dbReference type="GO" id="GO:0006355">
    <property type="term" value="P:regulation of DNA-templated transcription"/>
    <property type="evidence" value="ECO:0007669"/>
    <property type="project" value="TreeGrafter"/>
</dbReference>
<evidence type="ECO:0000259" key="4">
    <source>
        <dbReference type="PROSITE" id="PS51183"/>
    </source>
</evidence>
<dbReference type="AlphaFoldDB" id="A0A0N5D1W2"/>
<dbReference type="Pfam" id="PF01388">
    <property type="entry name" value="ARID"/>
    <property type="match status" value="1"/>
</dbReference>
<dbReference type="SMART" id="SM00545">
    <property type="entry name" value="JmjN"/>
    <property type="match status" value="1"/>
</dbReference>
<dbReference type="SMART" id="SM00501">
    <property type="entry name" value="BRIGHT"/>
    <property type="match status" value="1"/>
</dbReference>
<keyword evidence="2" id="KW-0408">Iron</keyword>
<dbReference type="GO" id="GO:0003677">
    <property type="term" value="F:DNA binding"/>
    <property type="evidence" value="ECO:0007669"/>
    <property type="project" value="InterPro"/>
</dbReference>
<name>A0A0N5D1W2_THECL</name>
<dbReference type="PANTHER" id="PTHR10694:SF33">
    <property type="entry name" value="LYSINE-SPECIFIC DEMETHYLASE 5"/>
    <property type="match status" value="1"/>
</dbReference>
<keyword evidence="1" id="KW-0479">Metal-binding</keyword>
<evidence type="ECO:0000259" key="3">
    <source>
        <dbReference type="PROSITE" id="PS51011"/>
    </source>
</evidence>
<dbReference type="PROSITE" id="PS51011">
    <property type="entry name" value="ARID"/>
    <property type="match status" value="1"/>
</dbReference>
<accession>A0A0N5D1W2</accession>
<dbReference type="InterPro" id="IPR003349">
    <property type="entry name" value="JmjN"/>
</dbReference>
<evidence type="ECO:0000313" key="5">
    <source>
        <dbReference type="EMBL" id="VDN04239.1"/>
    </source>
</evidence>
<dbReference type="GO" id="GO:0000785">
    <property type="term" value="C:chromatin"/>
    <property type="evidence" value="ECO:0007669"/>
    <property type="project" value="TreeGrafter"/>
</dbReference>
<dbReference type="InterPro" id="IPR001606">
    <property type="entry name" value="ARID_dom"/>
</dbReference>
<gene>
    <name evidence="5" type="ORF">TCLT_LOCUS6842</name>
</gene>
<dbReference type="Pfam" id="PF02375">
    <property type="entry name" value="JmjN"/>
    <property type="match status" value="1"/>
</dbReference>
<reference evidence="5 6" key="2">
    <citation type="submission" date="2018-11" db="EMBL/GenBank/DDBJ databases">
        <authorList>
            <consortium name="Pathogen Informatics"/>
        </authorList>
    </citation>
    <scope>NUCLEOTIDE SEQUENCE [LARGE SCALE GENOMIC DNA]</scope>
</reference>
<evidence type="ECO:0000256" key="1">
    <source>
        <dbReference type="ARBA" id="ARBA00022723"/>
    </source>
</evidence>
<sequence length="209" mass="24213">MNENYLKYYFNFERPPFAPTFFPSVEEFADPISYIAKIKGDAEKYGVVKIRPPAFFRPPFAINGKNFNFTPRVQKLNQIDALVRAKLIFDAQLAGFWLMQGQTLEMPTIENKLVDLHSLYTVVVKYGGPNVMDAQKLWGTATKRLGFKQQRANKMKAVYFRWIHDFYALINVCRFFFSIRNQYSELGVLAVNIIVCVSGAKVNRDKTRK</sequence>
<dbReference type="EMBL" id="UYYF01004449">
    <property type="protein sequence ID" value="VDN04239.1"/>
    <property type="molecule type" value="Genomic_DNA"/>
</dbReference>
<feature type="domain" description="ARID" evidence="3">
    <location>
        <begin position="83"/>
        <end position="171"/>
    </location>
</feature>
<dbReference type="PANTHER" id="PTHR10694">
    <property type="entry name" value="LYSINE-SPECIFIC DEMETHYLASE"/>
    <property type="match status" value="1"/>
</dbReference>
<dbReference type="GO" id="GO:0005634">
    <property type="term" value="C:nucleus"/>
    <property type="evidence" value="ECO:0007669"/>
    <property type="project" value="TreeGrafter"/>
</dbReference>
<dbReference type="PROSITE" id="PS51183">
    <property type="entry name" value="JMJN"/>
    <property type="match status" value="1"/>
</dbReference>
<dbReference type="SUPFAM" id="SSF46774">
    <property type="entry name" value="ARID-like"/>
    <property type="match status" value="1"/>
</dbReference>
<dbReference type="GO" id="GO:0034647">
    <property type="term" value="F:histone H3K4me/H3K4me2/H3K4me3 demethylase activity"/>
    <property type="evidence" value="ECO:0007669"/>
    <property type="project" value="TreeGrafter"/>
</dbReference>
<dbReference type="CDD" id="cd16100">
    <property type="entry name" value="ARID"/>
    <property type="match status" value="1"/>
</dbReference>
<dbReference type="SMART" id="SM01014">
    <property type="entry name" value="ARID"/>
    <property type="match status" value="1"/>
</dbReference>
<dbReference type="GO" id="GO:0046872">
    <property type="term" value="F:metal ion binding"/>
    <property type="evidence" value="ECO:0007669"/>
    <property type="project" value="UniProtKB-KW"/>
</dbReference>
<organism evidence="7">
    <name type="scientific">Thelazia callipaeda</name>
    <name type="common">Oriental eyeworm</name>
    <name type="synonym">Parasitic nematode</name>
    <dbReference type="NCBI Taxonomy" id="103827"/>
    <lineage>
        <taxon>Eukaryota</taxon>
        <taxon>Metazoa</taxon>
        <taxon>Ecdysozoa</taxon>
        <taxon>Nematoda</taxon>
        <taxon>Chromadorea</taxon>
        <taxon>Rhabditida</taxon>
        <taxon>Spirurina</taxon>
        <taxon>Spiruromorpha</taxon>
        <taxon>Thelazioidea</taxon>
        <taxon>Thelaziidae</taxon>
        <taxon>Thelazia</taxon>
    </lineage>
</organism>
<dbReference type="Gene3D" id="2.60.120.650">
    <property type="entry name" value="Cupin"/>
    <property type="match status" value="1"/>
</dbReference>